<accession>A0AAP0G3I7</accession>
<feature type="compositionally biased region" description="Polar residues" evidence="1">
    <location>
        <begin position="1"/>
        <end position="15"/>
    </location>
</feature>
<reference evidence="2 3" key="1">
    <citation type="journal article" date="2022" name="Nat. Plants">
        <title>Genomes of leafy and leafless Platanthera orchids illuminate the evolution of mycoheterotrophy.</title>
        <authorList>
            <person name="Li M.H."/>
            <person name="Liu K.W."/>
            <person name="Li Z."/>
            <person name="Lu H.C."/>
            <person name="Ye Q.L."/>
            <person name="Zhang D."/>
            <person name="Wang J.Y."/>
            <person name="Li Y.F."/>
            <person name="Zhong Z.M."/>
            <person name="Liu X."/>
            <person name="Yu X."/>
            <person name="Liu D.K."/>
            <person name="Tu X.D."/>
            <person name="Liu B."/>
            <person name="Hao Y."/>
            <person name="Liao X.Y."/>
            <person name="Jiang Y.T."/>
            <person name="Sun W.H."/>
            <person name="Chen J."/>
            <person name="Chen Y.Q."/>
            <person name="Ai Y."/>
            <person name="Zhai J.W."/>
            <person name="Wu S.S."/>
            <person name="Zhou Z."/>
            <person name="Hsiao Y.Y."/>
            <person name="Wu W.L."/>
            <person name="Chen Y.Y."/>
            <person name="Lin Y.F."/>
            <person name="Hsu J.L."/>
            <person name="Li C.Y."/>
            <person name="Wang Z.W."/>
            <person name="Zhao X."/>
            <person name="Zhong W.Y."/>
            <person name="Ma X.K."/>
            <person name="Ma L."/>
            <person name="Huang J."/>
            <person name="Chen G.Z."/>
            <person name="Huang M.Z."/>
            <person name="Huang L."/>
            <person name="Peng D.H."/>
            <person name="Luo Y.B."/>
            <person name="Zou S.Q."/>
            <person name="Chen S.P."/>
            <person name="Lan S."/>
            <person name="Tsai W.C."/>
            <person name="Van de Peer Y."/>
            <person name="Liu Z.J."/>
        </authorList>
    </citation>
    <scope>NUCLEOTIDE SEQUENCE [LARGE SCALE GENOMIC DNA]</scope>
    <source>
        <strain evidence="2">Lor287</strain>
    </source>
</reference>
<dbReference type="AlphaFoldDB" id="A0AAP0G3I7"/>
<keyword evidence="3" id="KW-1185">Reference proteome</keyword>
<evidence type="ECO:0000256" key="1">
    <source>
        <dbReference type="SAM" id="MobiDB-lite"/>
    </source>
</evidence>
<feature type="compositionally biased region" description="Gly residues" evidence="1">
    <location>
        <begin position="41"/>
        <end position="56"/>
    </location>
</feature>
<protein>
    <submittedName>
        <fullName evidence="2">Uncharacterized protein</fullName>
    </submittedName>
</protein>
<evidence type="ECO:0000313" key="3">
    <source>
        <dbReference type="Proteomes" id="UP001418222"/>
    </source>
</evidence>
<dbReference type="EMBL" id="JBBWWQ010000011">
    <property type="protein sequence ID" value="KAK8935659.1"/>
    <property type="molecule type" value="Genomic_DNA"/>
</dbReference>
<name>A0AAP0G3I7_9ASPA</name>
<dbReference type="Proteomes" id="UP001418222">
    <property type="component" value="Unassembled WGS sequence"/>
</dbReference>
<organism evidence="2 3">
    <name type="scientific">Platanthera zijinensis</name>
    <dbReference type="NCBI Taxonomy" id="2320716"/>
    <lineage>
        <taxon>Eukaryota</taxon>
        <taxon>Viridiplantae</taxon>
        <taxon>Streptophyta</taxon>
        <taxon>Embryophyta</taxon>
        <taxon>Tracheophyta</taxon>
        <taxon>Spermatophyta</taxon>
        <taxon>Magnoliopsida</taxon>
        <taxon>Liliopsida</taxon>
        <taxon>Asparagales</taxon>
        <taxon>Orchidaceae</taxon>
        <taxon>Orchidoideae</taxon>
        <taxon>Orchideae</taxon>
        <taxon>Orchidinae</taxon>
        <taxon>Platanthera</taxon>
    </lineage>
</organism>
<sequence>MAKGTSQSQTASSAGGTAGPVKAAPRGTAASVAGMRRRRLGGGGGGGSSASFGGGSALHVFGKLYRYRSGAA</sequence>
<feature type="region of interest" description="Disordered" evidence="1">
    <location>
        <begin position="1"/>
        <end position="56"/>
    </location>
</feature>
<proteinExistence type="predicted"/>
<comment type="caution">
    <text evidence="2">The sequence shown here is derived from an EMBL/GenBank/DDBJ whole genome shotgun (WGS) entry which is preliminary data.</text>
</comment>
<gene>
    <name evidence="2" type="ORF">KSP39_PZI013347</name>
</gene>
<evidence type="ECO:0000313" key="2">
    <source>
        <dbReference type="EMBL" id="KAK8935659.1"/>
    </source>
</evidence>